<evidence type="ECO:0000256" key="2">
    <source>
        <dbReference type="ARBA" id="ARBA00000711"/>
    </source>
</evidence>
<dbReference type="Pfam" id="PF02283">
    <property type="entry name" value="CobU"/>
    <property type="match status" value="1"/>
</dbReference>
<keyword evidence="14" id="KW-0067">ATP-binding</keyword>
<keyword evidence="10" id="KW-0169">Cobalamin biosynthesis</keyword>
<evidence type="ECO:0000256" key="6">
    <source>
        <dbReference type="ARBA" id="ARBA00005159"/>
    </source>
</evidence>
<evidence type="ECO:0000313" key="18">
    <source>
        <dbReference type="EMBL" id="MBY9073837.1"/>
    </source>
</evidence>
<dbReference type="EC" id="2.7.1.156" evidence="8"/>
<evidence type="ECO:0000256" key="12">
    <source>
        <dbReference type="ARBA" id="ARBA00022741"/>
    </source>
</evidence>
<comment type="catalytic activity">
    <reaction evidence="2">
        <text>adenosylcob(III)inamide phosphate + GTP + H(+) = adenosylcob(III)inamide-GDP + diphosphate</text>
        <dbReference type="Rhea" id="RHEA:22712"/>
        <dbReference type="ChEBI" id="CHEBI:15378"/>
        <dbReference type="ChEBI" id="CHEBI:33019"/>
        <dbReference type="ChEBI" id="CHEBI:37565"/>
        <dbReference type="ChEBI" id="CHEBI:58502"/>
        <dbReference type="ChEBI" id="CHEBI:60487"/>
        <dbReference type="EC" id="2.7.7.62"/>
    </reaction>
</comment>
<proteinExistence type="inferred from homology"/>
<keyword evidence="15" id="KW-0342">GTP-binding</keyword>
<evidence type="ECO:0000256" key="7">
    <source>
        <dbReference type="ARBA" id="ARBA00007490"/>
    </source>
</evidence>
<evidence type="ECO:0000313" key="19">
    <source>
        <dbReference type="Proteomes" id="UP000754710"/>
    </source>
</evidence>
<dbReference type="Proteomes" id="UP000754710">
    <property type="component" value="Unassembled WGS sequence"/>
</dbReference>
<evidence type="ECO:0000256" key="16">
    <source>
        <dbReference type="ARBA" id="ARBA00029570"/>
    </source>
</evidence>
<keyword evidence="12" id="KW-0547">Nucleotide-binding</keyword>
<keyword evidence="19" id="KW-1185">Reference proteome</keyword>
<dbReference type="SUPFAM" id="SSF52540">
    <property type="entry name" value="P-loop containing nucleoside triphosphate hydrolases"/>
    <property type="match status" value="1"/>
</dbReference>
<dbReference type="GO" id="GO:0016301">
    <property type="term" value="F:kinase activity"/>
    <property type="evidence" value="ECO:0007669"/>
    <property type="project" value="UniProtKB-KW"/>
</dbReference>
<sequence length="179" mass="19718">MPRRTLVLGGARSGKSREAERLLAAEADVTYVATSYPSGSGDAEWDERLRAHRDRRPAHWATLETLDLVALLDAPGGPLLVDCLTLWLTRVMDRHDAWDDDTWAASGEKAVLAEVDELVAAWRRTSRRVVAVSNEVGQGVVPETTAGRRFRDLMGRVNTRVAAETEDVRWCAAGRVVGL</sequence>
<comment type="function">
    <text evidence="4">Catalyzes ATP-dependent phosphorylation of adenosylcobinamide and addition of GMP to adenosylcobinamide phosphate.</text>
</comment>
<name>A0ABS7RJS8_9ACTN</name>
<evidence type="ECO:0000256" key="13">
    <source>
        <dbReference type="ARBA" id="ARBA00022777"/>
    </source>
</evidence>
<keyword evidence="18" id="KW-0548">Nucleotidyltransferase</keyword>
<keyword evidence="11" id="KW-0808">Transferase</keyword>
<evidence type="ECO:0000256" key="8">
    <source>
        <dbReference type="ARBA" id="ARBA00012016"/>
    </source>
</evidence>
<dbReference type="PANTHER" id="PTHR34848:SF1">
    <property type="entry name" value="BIFUNCTIONAL ADENOSYLCOBALAMIN BIOSYNTHESIS PROTEIN COBU"/>
    <property type="match status" value="1"/>
</dbReference>
<comment type="catalytic activity">
    <reaction evidence="3">
        <text>adenosylcob(III)inamide + GTP = adenosylcob(III)inamide phosphate + GDP + H(+)</text>
        <dbReference type="Rhea" id="RHEA:15765"/>
        <dbReference type="ChEBI" id="CHEBI:2480"/>
        <dbReference type="ChEBI" id="CHEBI:15378"/>
        <dbReference type="ChEBI" id="CHEBI:37565"/>
        <dbReference type="ChEBI" id="CHEBI:58189"/>
        <dbReference type="ChEBI" id="CHEBI:58502"/>
        <dbReference type="EC" id="2.7.1.156"/>
    </reaction>
</comment>
<dbReference type="GO" id="GO:0016779">
    <property type="term" value="F:nucleotidyltransferase activity"/>
    <property type="evidence" value="ECO:0007669"/>
    <property type="project" value="UniProtKB-KW"/>
</dbReference>
<dbReference type="InterPro" id="IPR003203">
    <property type="entry name" value="CobU/CobP"/>
</dbReference>
<gene>
    <name evidence="18" type="ORF">K1X13_03285</name>
</gene>
<protein>
    <recommendedName>
        <fullName evidence="16">Adenosylcobinamide kinase</fullName>
        <ecNumber evidence="8">2.7.1.156</ecNumber>
        <ecNumber evidence="9">2.7.7.62</ecNumber>
    </recommendedName>
    <alternativeName>
        <fullName evidence="17">Adenosylcobinamide-phosphate guanylyltransferase</fullName>
    </alternativeName>
</protein>
<dbReference type="PIRSF" id="PIRSF006135">
    <property type="entry name" value="CobU"/>
    <property type="match status" value="1"/>
</dbReference>
<evidence type="ECO:0000256" key="3">
    <source>
        <dbReference type="ARBA" id="ARBA00001522"/>
    </source>
</evidence>
<comment type="caution">
    <text evidence="18">The sequence shown here is derived from an EMBL/GenBank/DDBJ whole genome shotgun (WGS) entry which is preliminary data.</text>
</comment>
<reference evidence="18 19" key="1">
    <citation type="submission" date="2021-08" db="EMBL/GenBank/DDBJ databases">
        <title>Nocardioides bacterium WL0053 sp. nov., isolated from the sediment.</title>
        <authorList>
            <person name="Wang L."/>
            <person name="Zhang D."/>
            <person name="Zhang A."/>
        </authorList>
    </citation>
    <scope>NUCLEOTIDE SEQUENCE [LARGE SCALE GENOMIC DNA]</scope>
    <source>
        <strain evidence="18 19">WL0053</strain>
    </source>
</reference>
<accession>A0ABS7RJS8</accession>
<dbReference type="Gene3D" id="3.40.50.300">
    <property type="entry name" value="P-loop containing nucleotide triphosphate hydrolases"/>
    <property type="match status" value="1"/>
</dbReference>
<keyword evidence="13 18" id="KW-0418">Kinase</keyword>
<evidence type="ECO:0000256" key="17">
    <source>
        <dbReference type="ARBA" id="ARBA00030571"/>
    </source>
</evidence>
<comment type="pathway">
    <text evidence="6">Cofactor biosynthesis; adenosylcobalamin biosynthesis; adenosylcobalamin from cob(II)yrinate a,c-diamide: step 5/7.</text>
</comment>
<comment type="similarity">
    <text evidence="7">Belongs to the CobU/CobP family.</text>
</comment>
<evidence type="ECO:0000256" key="11">
    <source>
        <dbReference type="ARBA" id="ARBA00022679"/>
    </source>
</evidence>
<evidence type="ECO:0000256" key="15">
    <source>
        <dbReference type="ARBA" id="ARBA00023134"/>
    </source>
</evidence>
<evidence type="ECO:0000256" key="14">
    <source>
        <dbReference type="ARBA" id="ARBA00022840"/>
    </source>
</evidence>
<evidence type="ECO:0000256" key="4">
    <source>
        <dbReference type="ARBA" id="ARBA00003889"/>
    </source>
</evidence>
<evidence type="ECO:0000256" key="1">
    <source>
        <dbReference type="ARBA" id="ARBA00000312"/>
    </source>
</evidence>
<comment type="pathway">
    <text evidence="5">Cofactor biosynthesis; adenosylcobalamin biosynthesis; adenosylcobalamin from cob(II)yrinate a,c-diamide: step 6/7.</text>
</comment>
<comment type="catalytic activity">
    <reaction evidence="1">
        <text>adenosylcob(III)inamide + ATP = adenosylcob(III)inamide phosphate + ADP + H(+)</text>
        <dbReference type="Rhea" id="RHEA:15769"/>
        <dbReference type="ChEBI" id="CHEBI:2480"/>
        <dbReference type="ChEBI" id="CHEBI:15378"/>
        <dbReference type="ChEBI" id="CHEBI:30616"/>
        <dbReference type="ChEBI" id="CHEBI:58502"/>
        <dbReference type="ChEBI" id="CHEBI:456216"/>
        <dbReference type="EC" id="2.7.1.156"/>
    </reaction>
</comment>
<dbReference type="PANTHER" id="PTHR34848">
    <property type="match status" value="1"/>
</dbReference>
<dbReference type="InterPro" id="IPR027417">
    <property type="entry name" value="P-loop_NTPase"/>
</dbReference>
<evidence type="ECO:0000256" key="10">
    <source>
        <dbReference type="ARBA" id="ARBA00022573"/>
    </source>
</evidence>
<dbReference type="EMBL" id="JAIEZQ010000001">
    <property type="protein sequence ID" value="MBY9073837.1"/>
    <property type="molecule type" value="Genomic_DNA"/>
</dbReference>
<dbReference type="EC" id="2.7.7.62" evidence="9"/>
<evidence type="ECO:0000256" key="5">
    <source>
        <dbReference type="ARBA" id="ARBA00004692"/>
    </source>
</evidence>
<dbReference type="CDD" id="cd00544">
    <property type="entry name" value="CobU"/>
    <property type="match status" value="1"/>
</dbReference>
<evidence type="ECO:0000256" key="9">
    <source>
        <dbReference type="ARBA" id="ARBA00012523"/>
    </source>
</evidence>
<organism evidence="18 19">
    <name type="scientific">Nocardioides jiangsuensis</name>
    <dbReference type="NCBI Taxonomy" id="2866161"/>
    <lineage>
        <taxon>Bacteria</taxon>
        <taxon>Bacillati</taxon>
        <taxon>Actinomycetota</taxon>
        <taxon>Actinomycetes</taxon>
        <taxon>Propionibacteriales</taxon>
        <taxon>Nocardioidaceae</taxon>
        <taxon>Nocardioides</taxon>
    </lineage>
</organism>